<feature type="compositionally biased region" description="Pro residues" evidence="1">
    <location>
        <begin position="768"/>
        <end position="782"/>
    </location>
</feature>
<dbReference type="EMBL" id="ML014129">
    <property type="protein sequence ID" value="RKP03060.1"/>
    <property type="molecule type" value="Genomic_DNA"/>
</dbReference>
<feature type="region of interest" description="Disordered" evidence="1">
    <location>
        <begin position="477"/>
        <end position="501"/>
    </location>
</feature>
<dbReference type="Proteomes" id="UP000274922">
    <property type="component" value="Unassembled WGS sequence"/>
</dbReference>
<organism evidence="2 3">
    <name type="scientific">Caulochytrium protostelioides</name>
    <dbReference type="NCBI Taxonomy" id="1555241"/>
    <lineage>
        <taxon>Eukaryota</taxon>
        <taxon>Fungi</taxon>
        <taxon>Fungi incertae sedis</taxon>
        <taxon>Chytridiomycota</taxon>
        <taxon>Chytridiomycota incertae sedis</taxon>
        <taxon>Chytridiomycetes</taxon>
        <taxon>Caulochytriales</taxon>
        <taxon>Caulochytriaceae</taxon>
        <taxon>Caulochytrium</taxon>
    </lineage>
</organism>
<feature type="compositionally biased region" description="Low complexity" evidence="1">
    <location>
        <begin position="872"/>
        <end position="881"/>
    </location>
</feature>
<sequence>MADPARPAPSPPQAGWPVVHGRESTAAVLRHELAFHRIVVRTAIADVLAKKLPHTQSTLDDPLLSHSAPGHTRGRGPHQDHTDLIQQVARCEAEDAIWEALVDDWTRRSAASAASSASASASSTPPHAAHDAATYGSWDRFTQRLRSLETTWPVLASDPPPEPVLRSWFAWIQTVVRQTIELFQWIASDAGRAAAERPGADTMTDLIRALAFLRDHAEPLLASSGAARGGTGPHRTPGAGASAAAASAAAAAATAASSSAEAASGCRRRGTGHRPAAAAASASRDDGGGARARGSGRGAGAPFANPLASGVFDLRSLTDAAVSLREHLSGFVTTTSHVVQTTQQLLEKAETLVVAHGEAASRLFRDSELQRDELRRATDAALLLFSSVGYHARRHGQSIRLGLEDPFGGLDLDLGGPSSPPTATPHATRRGPPLAAAANTATAPAAAAPAAAAPAAAALAATAAAVTAAAAPTAPAAAAPPLTSTSDASAMLPPPLPSAQPDHEVLYEAEPASHAGVATMGSDAMQTPPSDAALDAPACAQPHAAMLDAEIESDADVHAWPPILPHLLDRAPVTQPAEDLVRSASPLTMAAETLTVSPPAASASEGSTGGTEMAQVVGLPADTEAARPAMAATPSAVTDAADVLALLRSDAPVAAAAAVSPPEAATASPRDAVAPSPAVLLITAPVPTQVAAATPASPPLAGIVVATVHEATASESASLPLPSPALLPGTASSVASASPGAAGALPTAVVASPRLLGAATPDVVPDPLSLPMPETPESPPSLPSDSSVDRAVADADADAENALTAPIDPASTSPEGSNDDEVDVAAASLLTTTTTTTAATPTPSMAADGLPRAHGPSGLGDVMASSMLSVSSTSTAAPSVLDPLAGSPAGTVDALGHELLSASDESEDDPWEDLGDLASKLVFPTL</sequence>
<accession>A0A4P9XD12</accession>
<name>A0A4P9XD12_9FUNG</name>
<feature type="region of interest" description="Disordered" evidence="1">
    <location>
        <begin position="57"/>
        <end position="80"/>
    </location>
</feature>
<evidence type="ECO:0000313" key="3">
    <source>
        <dbReference type="Proteomes" id="UP000274922"/>
    </source>
</evidence>
<feature type="region of interest" description="Disordered" evidence="1">
    <location>
        <begin position="762"/>
        <end position="820"/>
    </location>
</feature>
<gene>
    <name evidence="2" type="ORF">CXG81DRAFT_17322</name>
</gene>
<feature type="compositionally biased region" description="Low complexity" evidence="1">
    <location>
        <begin position="273"/>
        <end position="282"/>
    </location>
</feature>
<evidence type="ECO:0000256" key="1">
    <source>
        <dbReference type="SAM" id="MobiDB-lite"/>
    </source>
</evidence>
<feature type="region of interest" description="Disordered" evidence="1">
    <location>
        <begin position="833"/>
        <end position="858"/>
    </location>
</feature>
<feature type="compositionally biased region" description="Gly residues" evidence="1">
    <location>
        <begin position="289"/>
        <end position="299"/>
    </location>
</feature>
<protein>
    <submittedName>
        <fullName evidence="2">Uncharacterized protein</fullName>
    </submittedName>
</protein>
<proteinExistence type="predicted"/>
<keyword evidence="3" id="KW-1185">Reference proteome</keyword>
<feature type="region of interest" description="Disordered" evidence="1">
    <location>
        <begin position="259"/>
        <end position="300"/>
    </location>
</feature>
<feature type="region of interest" description="Disordered" evidence="1">
    <location>
        <begin position="872"/>
        <end position="891"/>
    </location>
</feature>
<feature type="compositionally biased region" description="Low complexity" evidence="1">
    <location>
        <begin position="477"/>
        <end position="491"/>
    </location>
</feature>
<feature type="region of interest" description="Disordered" evidence="1">
    <location>
        <begin position="411"/>
        <end position="438"/>
    </location>
</feature>
<dbReference type="AlphaFoldDB" id="A0A4P9XD12"/>
<feature type="compositionally biased region" description="Low complexity" evidence="1">
    <location>
        <begin position="833"/>
        <end position="847"/>
    </location>
</feature>
<reference evidence="3" key="1">
    <citation type="journal article" date="2018" name="Nat. Microbiol.">
        <title>Leveraging single-cell genomics to expand the fungal tree of life.</title>
        <authorList>
            <person name="Ahrendt S.R."/>
            <person name="Quandt C.A."/>
            <person name="Ciobanu D."/>
            <person name="Clum A."/>
            <person name="Salamov A."/>
            <person name="Andreopoulos B."/>
            <person name="Cheng J.F."/>
            <person name="Woyke T."/>
            <person name="Pelin A."/>
            <person name="Henrissat B."/>
            <person name="Reynolds N.K."/>
            <person name="Benny G.L."/>
            <person name="Smith M.E."/>
            <person name="James T.Y."/>
            <person name="Grigoriev I.V."/>
        </authorList>
    </citation>
    <scope>NUCLEOTIDE SEQUENCE [LARGE SCALE GENOMIC DNA]</scope>
    <source>
        <strain evidence="3">ATCC 52028</strain>
    </source>
</reference>
<dbReference type="STRING" id="1555241.A0A4P9XD12"/>
<feature type="compositionally biased region" description="Low complexity" evidence="1">
    <location>
        <begin position="424"/>
        <end position="438"/>
    </location>
</feature>
<evidence type="ECO:0000313" key="2">
    <source>
        <dbReference type="EMBL" id="RKP03060.1"/>
    </source>
</evidence>